<evidence type="ECO:0000313" key="2">
    <source>
        <dbReference type="Proteomes" id="UP001599542"/>
    </source>
</evidence>
<dbReference type="RefSeq" id="WP_380321223.1">
    <property type="nucleotide sequence ID" value="NZ_JBHYPW010000013.1"/>
</dbReference>
<evidence type="ECO:0000313" key="1">
    <source>
        <dbReference type="EMBL" id="MFE1353619.1"/>
    </source>
</evidence>
<accession>A0ABW6GLX3</accession>
<dbReference type="EMBL" id="JBHYPX010000031">
    <property type="protein sequence ID" value="MFE1353619.1"/>
    <property type="molecule type" value="Genomic_DNA"/>
</dbReference>
<reference evidence="1 2" key="1">
    <citation type="submission" date="2024-09" db="EMBL/GenBank/DDBJ databases">
        <title>The Natural Products Discovery Center: Release of the First 8490 Sequenced Strains for Exploring Actinobacteria Biosynthetic Diversity.</title>
        <authorList>
            <person name="Kalkreuter E."/>
            <person name="Kautsar S.A."/>
            <person name="Yang D."/>
            <person name="Bader C.D."/>
            <person name="Teijaro C.N."/>
            <person name="Fluegel L."/>
            <person name="Davis C.M."/>
            <person name="Simpson J.R."/>
            <person name="Lauterbach L."/>
            <person name="Steele A.D."/>
            <person name="Gui C."/>
            <person name="Meng S."/>
            <person name="Li G."/>
            <person name="Viehrig K."/>
            <person name="Ye F."/>
            <person name="Su P."/>
            <person name="Kiefer A.F."/>
            <person name="Nichols A."/>
            <person name="Cepeda A.J."/>
            <person name="Yan W."/>
            <person name="Fan B."/>
            <person name="Jiang Y."/>
            <person name="Adhikari A."/>
            <person name="Zheng C.-J."/>
            <person name="Schuster L."/>
            <person name="Cowan T.M."/>
            <person name="Smanski M.J."/>
            <person name="Chevrette M.G."/>
            <person name="De Carvalho L.P.S."/>
            <person name="Shen B."/>
        </authorList>
    </citation>
    <scope>NUCLEOTIDE SEQUENCE [LARGE SCALE GENOMIC DNA]</scope>
    <source>
        <strain evidence="1 2">NPDC058753</strain>
    </source>
</reference>
<proteinExistence type="predicted"/>
<comment type="caution">
    <text evidence="1">The sequence shown here is derived from an EMBL/GenBank/DDBJ whole genome shotgun (WGS) entry which is preliminary data.</text>
</comment>
<sequence length="165" mass="18009">MAERPRDLWAQLNMAVTHIGLSAPGAVSARAQGKTTVITANQVRTVTLVLSGHTSATTTAVQDHFGWPVWDAPAVPAQDHSWKAVFNSANRTFEGFYDESKHSTDPEIVRIAVPVRLTDDMWRMLEKTGAVVMCIGLTGDPAPQAIATGVRQRQFRAALVEALFR</sequence>
<keyword evidence="2" id="KW-1185">Reference proteome</keyword>
<organism evidence="1 2">
    <name type="scientific">Kitasatospora phosalacinea</name>
    <dbReference type="NCBI Taxonomy" id="2065"/>
    <lineage>
        <taxon>Bacteria</taxon>
        <taxon>Bacillati</taxon>
        <taxon>Actinomycetota</taxon>
        <taxon>Actinomycetes</taxon>
        <taxon>Kitasatosporales</taxon>
        <taxon>Streptomycetaceae</taxon>
        <taxon>Kitasatospora</taxon>
    </lineage>
</organism>
<name>A0ABW6GLX3_9ACTN</name>
<gene>
    <name evidence="1" type="ORF">ACFW6T_16695</name>
</gene>
<protein>
    <submittedName>
        <fullName evidence="1">Uncharacterized protein</fullName>
    </submittedName>
</protein>
<dbReference type="Proteomes" id="UP001599542">
    <property type="component" value="Unassembled WGS sequence"/>
</dbReference>